<dbReference type="Gene3D" id="3.30.450.20">
    <property type="entry name" value="PAS domain"/>
    <property type="match status" value="2"/>
</dbReference>
<sequence length="820" mass="93440">MPTHLLYLKDASPLAGTIQRQLSRTQLYELHPVRSLQEALHSARKVSPALVLWKATPADPIALISHRLKETIRAPILVLLEKPHSEILEGILIAQGLRGIEIPTTTVQLVAQIETLLSRHEILNQQRQNEAYFRLLLENSLEVIFVLDADYRIRFASPSLRLTLGYPPDQVFQRNFLEWLHPEDAPQAKDTLQWAVEHPESIQALRVRLQHLDGSWHIFEVFSKSRLQDEQIKGIILNSRDITEQQLVYNALRESQERFMLATLAANDGIWDWNIKSGRVYYSPRWKEILGFTEGEIGHRMEDWYARILPEDLDSFQSALNSLLSGATSRLECEIRMVLKDGGTVWVLVRGLAMRNREGEAYRIAGSMSDITERKQAIEQLTRAALYDTLTGLPNRTLLLDRLGMAIERSRRAGGTFGAVLFLDLDQFKVVNDSLGHPAGDEMLIQVGHRLQKCLRASDTLARFGGDEFVILLESVSSRRDVLQVADRVQHALSEPFEIAGRKVFTTVSMGIVIGLKQYNTREEVLQDADIAMYRAKSSGKARYVIFDATMRKRAINRLSLEMDLRHAIEQNHLYLVYQPILELQSGALIGFEALARWQHPEHGLILPADFIPIAEETSLIREVGRWVLREACRQFAPIFYQTKHIRPLVISINVSSRQITESGFVEYIRETLEGYRLPPTCLKLEITESALIESVDIARHVFHQLRQMGVDIHVDDFGTGYSSLSYIHRLPVDVIKIDQAFVQKLGEDEQSLEITRSILHMARSLGIKTVAEGIESQQQYLFLQQMACEYGQGYFLSQPMTIAQVEDFLKSLKDTPSAE</sequence>
<dbReference type="InterPro" id="IPR013655">
    <property type="entry name" value="PAS_fold_3"/>
</dbReference>
<dbReference type="SUPFAM" id="SSF141868">
    <property type="entry name" value="EAL domain-like"/>
    <property type="match status" value="1"/>
</dbReference>
<dbReference type="PROSITE" id="PS50883">
    <property type="entry name" value="EAL"/>
    <property type="match status" value="1"/>
</dbReference>
<evidence type="ECO:0000259" key="4">
    <source>
        <dbReference type="PROSITE" id="PS50887"/>
    </source>
</evidence>
<dbReference type="OrthoDB" id="158981at2"/>
<dbReference type="SMART" id="SM00052">
    <property type="entry name" value="EAL"/>
    <property type="match status" value="1"/>
</dbReference>
<evidence type="ECO:0000313" key="6">
    <source>
        <dbReference type="Proteomes" id="UP000008922"/>
    </source>
</evidence>
<dbReference type="InterPro" id="IPR000700">
    <property type="entry name" value="PAS-assoc_C"/>
</dbReference>
<dbReference type="CDD" id="cd01949">
    <property type="entry name" value="GGDEF"/>
    <property type="match status" value="1"/>
</dbReference>
<dbReference type="Pfam" id="PF08448">
    <property type="entry name" value="PAS_4"/>
    <property type="match status" value="1"/>
</dbReference>
<evidence type="ECO:0000259" key="3">
    <source>
        <dbReference type="PROSITE" id="PS50883"/>
    </source>
</evidence>
<dbReference type="InterPro" id="IPR001633">
    <property type="entry name" value="EAL_dom"/>
</dbReference>
<accession>E8N132</accession>
<dbReference type="Pfam" id="PF08447">
    <property type="entry name" value="PAS_3"/>
    <property type="match status" value="1"/>
</dbReference>
<feature type="domain" description="PAS" evidence="1">
    <location>
        <begin position="255"/>
        <end position="327"/>
    </location>
</feature>
<dbReference type="EMBL" id="AP012029">
    <property type="protein sequence ID" value="BAJ64775.1"/>
    <property type="molecule type" value="Genomic_DNA"/>
</dbReference>
<dbReference type="InterPro" id="IPR013656">
    <property type="entry name" value="PAS_4"/>
</dbReference>
<dbReference type="SUPFAM" id="SSF55073">
    <property type="entry name" value="Nucleotide cyclase"/>
    <property type="match status" value="1"/>
</dbReference>
<dbReference type="SUPFAM" id="SSF55785">
    <property type="entry name" value="PYP-like sensor domain (PAS domain)"/>
    <property type="match status" value="2"/>
</dbReference>
<dbReference type="CDD" id="cd00130">
    <property type="entry name" value="PAS"/>
    <property type="match status" value="2"/>
</dbReference>
<dbReference type="NCBIfam" id="TIGR00254">
    <property type="entry name" value="GGDEF"/>
    <property type="match status" value="1"/>
</dbReference>
<dbReference type="CDD" id="cd01948">
    <property type="entry name" value="EAL"/>
    <property type="match status" value="1"/>
</dbReference>
<dbReference type="PANTHER" id="PTHR44757:SF2">
    <property type="entry name" value="BIOFILM ARCHITECTURE MAINTENANCE PROTEIN MBAA"/>
    <property type="match status" value="1"/>
</dbReference>
<dbReference type="PROSITE" id="PS50113">
    <property type="entry name" value="PAC"/>
    <property type="match status" value="2"/>
</dbReference>
<dbReference type="Gene3D" id="3.30.70.270">
    <property type="match status" value="1"/>
</dbReference>
<dbReference type="SMART" id="SM00091">
    <property type="entry name" value="PAS"/>
    <property type="match status" value="2"/>
</dbReference>
<gene>
    <name evidence="5" type="ordered locus">ANT_27490</name>
</gene>
<feature type="domain" description="PAC" evidence="2">
    <location>
        <begin position="203"/>
        <end position="254"/>
    </location>
</feature>
<dbReference type="FunCoup" id="E8N132">
    <property type="interactions" value="203"/>
</dbReference>
<name>E8N132_ANATU</name>
<dbReference type="eggNOG" id="COG5001">
    <property type="taxonomic scope" value="Bacteria"/>
</dbReference>
<dbReference type="AlphaFoldDB" id="E8N132"/>
<feature type="domain" description="EAL" evidence="3">
    <location>
        <begin position="558"/>
        <end position="814"/>
    </location>
</feature>
<dbReference type="InterPro" id="IPR035919">
    <property type="entry name" value="EAL_sf"/>
</dbReference>
<dbReference type="HOGENOM" id="CLU_000445_70_20_0"/>
<dbReference type="FunFam" id="3.30.70.270:FF:000001">
    <property type="entry name" value="Diguanylate cyclase domain protein"/>
    <property type="match status" value="1"/>
</dbReference>
<dbReference type="PROSITE" id="PS50112">
    <property type="entry name" value="PAS"/>
    <property type="match status" value="2"/>
</dbReference>
<dbReference type="Proteomes" id="UP000008922">
    <property type="component" value="Chromosome"/>
</dbReference>
<dbReference type="InterPro" id="IPR052155">
    <property type="entry name" value="Biofilm_reg_signaling"/>
</dbReference>
<dbReference type="NCBIfam" id="TIGR00229">
    <property type="entry name" value="sensory_box"/>
    <property type="match status" value="2"/>
</dbReference>
<feature type="domain" description="GGDEF" evidence="4">
    <location>
        <begin position="416"/>
        <end position="549"/>
    </location>
</feature>
<dbReference type="InterPro" id="IPR001610">
    <property type="entry name" value="PAC"/>
</dbReference>
<dbReference type="InterPro" id="IPR043128">
    <property type="entry name" value="Rev_trsase/Diguanyl_cyclase"/>
</dbReference>
<dbReference type="KEGG" id="atm:ANT_27490"/>
<dbReference type="InterPro" id="IPR029787">
    <property type="entry name" value="Nucleotide_cyclase"/>
</dbReference>
<proteinExistence type="predicted"/>
<reference evidence="5 6" key="1">
    <citation type="submission" date="2010-12" db="EMBL/GenBank/DDBJ databases">
        <title>Whole genome sequence of Anaerolinea thermophila UNI-1.</title>
        <authorList>
            <person name="Narita-Yamada S."/>
            <person name="Kishi E."/>
            <person name="Watanabe Y."/>
            <person name="Takasaki K."/>
            <person name="Ankai A."/>
            <person name="Oguchi A."/>
            <person name="Fukui S."/>
            <person name="Takahashi M."/>
            <person name="Yashiro I."/>
            <person name="Hosoyama A."/>
            <person name="Sekiguchi Y."/>
            <person name="Hanada S."/>
            <person name="Fujita N."/>
        </authorList>
    </citation>
    <scope>NUCLEOTIDE SEQUENCE [LARGE SCALE GENOMIC DNA]</scope>
    <source>
        <strain evidence="6">DSM 14523 / JCM 11388 / NBRC 100420 / UNI-1</strain>
    </source>
</reference>
<dbReference type="InterPro" id="IPR000014">
    <property type="entry name" value="PAS"/>
</dbReference>
<dbReference type="InterPro" id="IPR000160">
    <property type="entry name" value="GGDEF_dom"/>
</dbReference>
<dbReference type="InParanoid" id="E8N132"/>
<dbReference type="Gene3D" id="3.20.20.450">
    <property type="entry name" value="EAL domain"/>
    <property type="match status" value="1"/>
</dbReference>
<dbReference type="SMART" id="SM00267">
    <property type="entry name" value="GGDEF"/>
    <property type="match status" value="1"/>
</dbReference>
<evidence type="ECO:0000313" key="5">
    <source>
        <dbReference type="EMBL" id="BAJ64775.1"/>
    </source>
</evidence>
<dbReference type="Pfam" id="PF00990">
    <property type="entry name" value="GGDEF"/>
    <property type="match status" value="1"/>
</dbReference>
<dbReference type="PANTHER" id="PTHR44757">
    <property type="entry name" value="DIGUANYLATE CYCLASE DGCP"/>
    <property type="match status" value="1"/>
</dbReference>
<dbReference type="STRING" id="926569.ANT_27490"/>
<dbReference type="Pfam" id="PF00563">
    <property type="entry name" value="EAL"/>
    <property type="match status" value="1"/>
</dbReference>
<feature type="domain" description="PAS" evidence="1">
    <location>
        <begin position="129"/>
        <end position="199"/>
    </location>
</feature>
<evidence type="ECO:0000259" key="2">
    <source>
        <dbReference type="PROSITE" id="PS50113"/>
    </source>
</evidence>
<dbReference type="SMART" id="SM00086">
    <property type="entry name" value="PAC"/>
    <property type="match status" value="2"/>
</dbReference>
<dbReference type="eggNOG" id="COG2202">
    <property type="taxonomic scope" value="Bacteria"/>
</dbReference>
<dbReference type="InterPro" id="IPR035965">
    <property type="entry name" value="PAS-like_dom_sf"/>
</dbReference>
<organism evidence="5 6">
    <name type="scientific">Anaerolinea thermophila (strain DSM 14523 / JCM 11388 / NBRC 100420 / UNI-1)</name>
    <dbReference type="NCBI Taxonomy" id="926569"/>
    <lineage>
        <taxon>Bacteria</taxon>
        <taxon>Bacillati</taxon>
        <taxon>Chloroflexota</taxon>
        <taxon>Anaerolineae</taxon>
        <taxon>Anaerolineales</taxon>
        <taxon>Anaerolineaceae</taxon>
        <taxon>Anaerolinea</taxon>
    </lineage>
</organism>
<protein>
    <submittedName>
        <fullName evidence="5">Signaling protein</fullName>
    </submittedName>
</protein>
<dbReference type="FunFam" id="3.20.20.450:FF:000001">
    <property type="entry name" value="Cyclic di-GMP phosphodiesterase yahA"/>
    <property type="match status" value="1"/>
</dbReference>
<dbReference type="PROSITE" id="PS50887">
    <property type="entry name" value="GGDEF"/>
    <property type="match status" value="1"/>
</dbReference>
<evidence type="ECO:0000259" key="1">
    <source>
        <dbReference type="PROSITE" id="PS50112"/>
    </source>
</evidence>
<dbReference type="RefSeq" id="WP_013561123.1">
    <property type="nucleotide sequence ID" value="NC_014960.1"/>
</dbReference>
<keyword evidence="6" id="KW-1185">Reference proteome</keyword>
<feature type="domain" description="PAC" evidence="2">
    <location>
        <begin position="331"/>
        <end position="383"/>
    </location>
</feature>